<gene>
    <name evidence="4" type="ORF">RJ640_014444</name>
</gene>
<reference evidence="4" key="1">
    <citation type="submission" date="2022-12" db="EMBL/GenBank/DDBJ databases">
        <title>Draft genome assemblies for two species of Escallonia (Escalloniales).</title>
        <authorList>
            <person name="Chanderbali A."/>
            <person name="Dervinis C."/>
            <person name="Anghel I."/>
            <person name="Soltis D."/>
            <person name="Soltis P."/>
            <person name="Zapata F."/>
        </authorList>
    </citation>
    <scope>NUCLEOTIDE SEQUENCE</scope>
    <source>
        <strain evidence="4">UCBG92.1500</strain>
        <tissue evidence="4">Leaf</tissue>
    </source>
</reference>
<keyword evidence="2" id="KW-1133">Transmembrane helix</keyword>
<comment type="caution">
    <text evidence="4">The sequence shown here is derived from an EMBL/GenBank/DDBJ whole genome shotgun (WGS) entry which is preliminary data.</text>
</comment>
<evidence type="ECO:0000256" key="2">
    <source>
        <dbReference type="SAM" id="Phobius"/>
    </source>
</evidence>
<dbReference type="Pfam" id="PF13639">
    <property type="entry name" value="zf-RING_2"/>
    <property type="match status" value="1"/>
</dbReference>
<dbReference type="Gene3D" id="3.30.40.10">
    <property type="entry name" value="Zinc/RING finger domain, C3HC4 (zinc finger)"/>
    <property type="match status" value="1"/>
</dbReference>
<dbReference type="PANTHER" id="PTHR45676">
    <property type="entry name" value="RING-H2 FINGER PROTEIN ATL51-RELATED"/>
    <property type="match status" value="1"/>
</dbReference>
<evidence type="ECO:0000256" key="1">
    <source>
        <dbReference type="PROSITE-ProRule" id="PRU00175"/>
    </source>
</evidence>
<dbReference type="SMART" id="SM00184">
    <property type="entry name" value="RING"/>
    <property type="match status" value="1"/>
</dbReference>
<keyword evidence="2" id="KW-0472">Membrane</keyword>
<keyword evidence="1" id="KW-0862">Zinc</keyword>
<dbReference type="EMBL" id="JAVXUO010002530">
    <property type="protein sequence ID" value="KAK2972386.1"/>
    <property type="molecule type" value="Genomic_DNA"/>
</dbReference>
<dbReference type="Proteomes" id="UP001187471">
    <property type="component" value="Unassembled WGS sequence"/>
</dbReference>
<keyword evidence="5" id="KW-1185">Reference proteome</keyword>
<keyword evidence="1" id="KW-0863">Zinc-finger</keyword>
<dbReference type="GO" id="GO:0008270">
    <property type="term" value="F:zinc ion binding"/>
    <property type="evidence" value="ECO:0007669"/>
    <property type="project" value="UniProtKB-KW"/>
</dbReference>
<dbReference type="CDD" id="cd16461">
    <property type="entry name" value="RING-H2_EL5-like"/>
    <property type="match status" value="1"/>
</dbReference>
<feature type="domain" description="RING-type" evidence="3">
    <location>
        <begin position="109"/>
        <end position="151"/>
    </location>
</feature>
<keyword evidence="1" id="KW-0479">Metal-binding</keyword>
<dbReference type="SUPFAM" id="SSF57850">
    <property type="entry name" value="RING/U-box"/>
    <property type="match status" value="1"/>
</dbReference>
<accession>A0AA88R409</accession>
<dbReference type="AlphaFoldDB" id="A0AA88R409"/>
<evidence type="ECO:0000313" key="4">
    <source>
        <dbReference type="EMBL" id="KAK2972386.1"/>
    </source>
</evidence>
<protein>
    <recommendedName>
        <fullName evidence="3">RING-type domain-containing protein</fullName>
    </recommendedName>
</protein>
<evidence type="ECO:0000259" key="3">
    <source>
        <dbReference type="PROSITE" id="PS50089"/>
    </source>
</evidence>
<dbReference type="InterPro" id="IPR013083">
    <property type="entry name" value="Znf_RING/FYVE/PHD"/>
</dbReference>
<proteinExistence type="predicted"/>
<evidence type="ECO:0000313" key="5">
    <source>
        <dbReference type="Proteomes" id="UP001187471"/>
    </source>
</evidence>
<dbReference type="PROSITE" id="PS50089">
    <property type="entry name" value="ZF_RING_2"/>
    <property type="match status" value="1"/>
</dbReference>
<keyword evidence="2" id="KW-0812">Transmembrane</keyword>
<sequence length="182" mass="19669">MATITTTNTTTNLTSPLLSPVLADPHSSGISCLVPVLAVASFFVITVIIYAIFFAVKCPPNPFRRRQRSSGEPHLELTAKTTHVESVSSSVKFEKDENGRELHCGAGECPVCLSAFVAGEELRRLNKCEHAFHAPCINAWLSSHSTCPVCRAAVIVGRHSKRPAVDEDLDLRQGMPDSASLV</sequence>
<feature type="transmembrane region" description="Helical" evidence="2">
    <location>
        <begin position="33"/>
        <end position="56"/>
    </location>
</feature>
<organism evidence="4 5">
    <name type="scientific">Escallonia rubra</name>
    <dbReference type="NCBI Taxonomy" id="112253"/>
    <lineage>
        <taxon>Eukaryota</taxon>
        <taxon>Viridiplantae</taxon>
        <taxon>Streptophyta</taxon>
        <taxon>Embryophyta</taxon>
        <taxon>Tracheophyta</taxon>
        <taxon>Spermatophyta</taxon>
        <taxon>Magnoliopsida</taxon>
        <taxon>eudicotyledons</taxon>
        <taxon>Gunneridae</taxon>
        <taxon>Pentapetalae</taxon>
        <taxon>asterids</taxon>
        <taxon>campanulids</taxon>
        <taxon>Escalloniales</taxon>
        <taxon>Escalloniaceae</taxon>
        <taxon>Escallonia</taxon>
    </lineage>
</organism>
<dbReference type="InterPro" id="IPR001841">
    <property type="entry name" value="Znf_RING"/>
</dbReference>
<name>A0AA88R409_9ASTE</name>